<dbReference type="VEuPathDB" id="VectorBase:ADAR2_001895"/>
<evidence type="ECO:0000256" key="4">
    <source>
        <dbReference type="ARBA" id="ARBA00022737"/>
    </source>
</evidence>
<dbReference type="PANTHER" id="PTHR19918:SF8">
    <property type="entry name" value="FI02843P"/>
    <property type="match status" value="1"/>
</dbReference>
<comment type="similarity">
    <text evidence="1">Belongs to the WD repeat CDC20/Fizzy family.</text>
</comment>
<accession>W5JAB6</accession>
<evidence type="ECO:0000256" key="8">
    <source>
        <dbReference type="SAM" id="MobiDB-lite"/>
    </source>
</evidence>
<organism evidence="10">
    <name type="scientific">Anopheles darlingi</name>
    <name type="common">Mosquito</name>
    <dbReference type="NCBI Taxonomy" id="43151"/>
    <lineage>
        <taxon>Eukaryota</taxon>
        <taxon>Metazoa</taxon>
        <taxon>Ecdysozoa</taxon>
        <taxon>Arthropoda</taxon>
        <taxon>Hexapoda</taxon>
        <taxon>Insecta</taxon>
        <taxon>Pterygota</taxon>
        <taxon>Neoptera</taxon>
        <taxon>Endopterygota</taxon>
        <taxon>Diptera</taxon>
        <taxon>Nematocera</taxon>
        <taxon>Culicoidea</taxon>
        <taxon>Culicidae</taxon>
        <taxon>Anophelinae</taxon>
        <taxon>Anopheles</taxon>
    </lineage>
</organism>
<gene>
    <name evidence="10" type="ORF">AND_007464</name>
</gene>
<dbReference type="SUPFAM" id="SSF50978">
    <property type="entry name" value="WD40 repeat-like"/>
    <property type="match status" value="1"/>
</dbReference>
<feature type="compositionally biased region" description="Low complexity" evidence="8">
    <location>
        <begin position="110"/>
        <end position="133"/>
    </location>
</feature>
<dbReference type="Proteomes" id="UP000000673">
    <property type="component" value="Unassembled WGS sequence"/>
</dbReference>
<feature type="compositionally biased region" description="Basic and acidic residues" evidence="8">
    <location>
        <begin position="187"/>
        <end position="196"/>
    </location>
</feature>
<keyword evidence="2 7" id="KW-0853">WD repeat</keyword>
<evidence type="ECO:0000313" key="10">
    <source>
        <dbReference type="EMBL" id="ETN60906.1"/>
    </source>
</evidence>
<dbReference type="EMBL" id="ADMH02001847">
    <property type="protein sequence ID" value="ETN60906.1"/>
    <property type="molecule type" value="Genomic_DNA"/>
</dbReference>
<dbReference type="InterPro" id="IPR033010">
    <property type="entry name" value="Cdc20/Fizzy"/>
</dbReference>
<reference evidence="10" key="2">
    <citation type="submission" date="2010-05" db="EMBL/GenBank/DDBJ databases">
        <authorList>
            <person name="Almeida L.G."/>
            <person name="Nicolas M.F."/>
            <person name="Souza R.C."/>
            <person name="Vasconcelos A.T.R."/>
        </authorList>
    </citation>
    <scope>NUCLEOTIDE SEQUENCE</scope>
</reference>
<reference evidence="10 12" key="1">
    <citation type="journal article" date="2010" name="BMC Genomics">
        <title>Combination of measures distinguishes pre-miRNAs from other stem-loops in the genome of the newly sequenced Anopheles darlingi.</title>
        <authorList>
            <person name="Mendes N.D."/>
            <person name="Freitas A.T."/>
            <person name="Vasconcelos A.T."/>
            <person name="Sagot M.F."/>
        </authorList>
    </citation>
    <scope>NUCLEOTIDE SEQUENCE</scope>
</reference>
<dbReference type="GO" id="GO:0005680">
    <property type="term" value="C:anaphase-promoting complex"/>
    <property type="evidence" value="ECO:0007669"/>
    <property type="project" value="TreeGrafter"/>
</dbReference>
<protein>
    <submittedName>
        <fullName evidence="10">WD repeat-containing protein slp1</fullName>
    </submittedName>
</protein>
<evidence type="ECO:0000256" key="1">
    <source>
        <dbReference type="ARBA" id="ARBA00006445"/>
    </source>
</evidence>
<keyword evidence="12" id="KW-1185">Reference proteome</keyword>
<name>W5JAB6_ANODA</name>
<evidence type="ECO:0000259" key="9">
    <source>
        <dbReference type="Pfam" id="PF24807"/>
    </source>
</evidence>
<dbReference type="SMART" id="SM00320">
    <property type="entry name" value="WD40"/>
    <property type="match status" value="6"/>
</dbReference>
<feature type="domain" description="CDC20/Fizzy WD40" evidence="9">
    <location>
        <begin position="277"/>
        <end position="572"/>
    </location>
</feature>
<evidence type="ECO:0000256" key="6">
    <source>
        <dbReference type="ARBA" id="ARBA00023306"/>
    </source>
</evidence>
<dbReference type="GO" id="GO:0010997">
    <property type="term" value="F:anaphase-promoting complex binding"/>
    <property type="evidence" value="ECO:0007669"/>
    <property type="project" value="InterPro"/>
</dbReference>
<dbReference type="Pfam" id="PF24807">
    <property type="entry name" value="WD40_CDC20-Fz"/>
    <property type="match status" value="1"/>
</dbReference>
<dbReference type="GO" id="GO:1905786">
    <property type="term" value="P:positive regulation of anaphase-promoting complex-dependent catabolic process"/>
    <property type="evidence" value="ECO:0007669"/>
    <property type="project" value="TreeGrafter"/>
</dbReference>
<feature type="repeat" description="WD" evidence="7">
    <location>
        <begin position="405"/>
        <end position="446"/>
    </location>
</feature>
<feature type="region of interest" description="Disordered" evidence="8">
    <location>
        <begin position="187"/>
        <end position="208"/>
    </location>
</feature>
<keyword evidence="4" id="KW-0677">Repeat</keyword>
<dbReference type="CDD" id="cd00200">
    <property type="entry name" value="WD40"/>
    <property type="match status" value="1"/>
</dbReference>
<dbReference type="InterPro" id="IPR056150">
    <property type="entry name" value="WD40_CDC20-Fz"/>
</dbReference>
<dbReference type="GO" id="GO:0031145">
    <property type="term" value="P:anaphase-promoting complex-dependent catabolic process"/>
    <property type="evidence" value="ECO:0007669"/>
    <property type="project" value="TreeGrafter"/>
</dbReference>
<dbReference type="HOGENOM" id="CLU_014831_6_1_1"/>
<feature type="repeat" description="WD" evidence="7">
    <location>
        <begin position="541"/>
        <end position="573"/>
    </location>
</feature>
<dbReference type="STRING" id="43151.W5JAB6"/>
<dbReference type="GO" id="GO:0051301">
    <property type="term" value="P:cell division"/>
    <property type="evidence" value="ECO:0007669"/>
    <property type="project" value="UniProtKB-KW"/>
</dbReference>
<dbReference type="PROSITE" id="PS50082">
    <property type="entry name" value="WD_REPEATS_2"/>
    <property type="match status" value="2"/>
</dbReference>
<dbReference type="eggNOG" id="KOG0305">
    <property type="taxonomic scope" value="Eukaryota"/>
</dbReference>
<dbReference type="PROSITE" id="PS50294">
    <property type="entry name" value="WD_REPEATS_REGION"/>
    <property type="match status" value="2"/>
</dbReference>
<evidence type="ECO:0000256" key="3">
    <source>
        <dbReference type="ARBA" id="ARBA00022618"/>
    </source>
</evidence>
<evidence type="ECO:0000313" key="12">
    <source>
        <dbReference type="Proteomes" id="UP000000673"/>
    </source>
</evidence>
<sequence>MALVLKLTVVCGGKETARGRAKEVHVNGSARKIRKQANTYPAATMAQFGYMHDVNNIFVLDGEITKGPAPRWQKKLDISAASTSFNSSALANTSTRQKLSISFGGNGNGLNLNNTLQQQQQQQQAPSSSGLSLRTPRKKDAKSGGASHKQTDQTPSKHGLPMGGDRFIPNRATTDFDLGNYMIHQAVSEKKERENTDQEDGTTTAGKPAKDDVMMRKLSEALLDCDINNHRVLSYQTKAPGPPEGFDNQMKVIYSVKTPMSVKSGGRYIPNAPERILDAPEILNDYYLNLMDWSGDNVVAVALGTSVYLWNAATGTIEMLFQNEGNDHTCSLSWIHEGHILAVGTNTGTVELWDCEAIKRLRVMNGHSARVGVLAWNSFVVCSGSRDGTIINHDVRTRQHNIGVLQRHTQEVCGLKWSPDGKYLASGGNDNLVHVWSAANGAPHATSEPLHVFNQHQAAIRALAWCPWQSNVLASGGGTADRCIKFWNVASGQLLNSVDTKSQVCGLLFSKTYKELISAHGYVNNQLTIWKYPSMTKQIDLMGHTGRVLQVAMSPDGSTVMSAGADETLRLWNCFTPDPLQAKKEKLSVREKPSLLKQSIR</sequence>
<dbReference type="FunCoup" id="W5JAB6">
    <property type="interactions" value="790"/>
</dbReference>
<evidence type="ECO:0000256" key="7">
    <source>
        <dbReference type="PROSITE-ProRule" id="PRU00221"/>
    </source>
</evidence>
<evidence type="ECO:0000256" key="2">
    <source>
        <dbReference type="ARBA" id="ARBA00022574"/>
    </source>
</evidence>
<evidence type="ECO:0000313" key="11">
    <source>
        <dbReference type="EnsemblMetazoa" id="ADAC007464-PA"/>
    </source>
</evidence>
<reference evidence="10" key="3">
    <citation type="journal article" date="2013" name="Nucleic Acids Res.">
        <title>The genome of Anopheles darlingi, the main neotropical malaria vector.</title>
        <authorList>
            <person name="Marinotti O."/>
            <person name="Cerqueira G.C."/>
            <person name="de Almeida L.G."/>
            <person name="Ferro M.I."/>
            <person name="Loreto E.L."/>
            <person name="Zaha A."/>
            <person name="Teixeira S.M."/>
            <person name="Wespiser A.R."/>
            <person name="Almeida E Silva A."/>
            <person name="Schlindwein A.D."/>
            <person name="Pacheco A.C."/>
            <person name="Silva A.L."/>
            <person name="Graveley B.R."/>
            <person name="Walenz B.P."/>
            <person name="Lima Bde A."/>
            <person name="Ribeiro C.A."/>
            <person name="Nunes-Silva C.G."/>
            <person name="de Carvalho C.R."/>
            <person name="Soares C.M."/>
            <person name="de Menezes C.B."/>
            <person name="Matiolli C."/>
            <person name="Caffrey D."/>
            <person name="Araujo D.A."/>
            <person name="de Oliveira D.M."/>
            <person name="Golenbock D."/>
            <person name="Grisard E.C."/>
            <person name="Fantinatti-Garboggini F."/>
            <person name="de Carvalho F.M."/>
            <person name="Barcellos F.G."/>
            <person name="Prosdocimi F."/>
            <person name="May G."/>
            <person name="Azevedo Junior G.M."/>
            <person name="Guimaraes G.M."/>
            <person name="Goldman G.H."/>
            <person name="Padilha I.Q."/>
            <person name="Batista Jda S."/>
            <person name="Ferro J.A."/>
            <person name="Ribeiro J.M."/>
            <person name="Fietto J.L."/>
            <person name="Dabbas K.M."/>
            <person name="Cerdeira L."/>
            <person name="Agnez-Lima L.F."/>
            <person name="Brocchi M."/>
            <person name="de Carvalho M.O."/>
            <person name="Teixeira Mde M."/>
            <person name="Diniz Maia Mde M."/>
            <person name="Goldman M.H."/>
            <person name="Cruz Schneider M.P."/>
            <person name="Felipe M.S."/>
            <person name="Hungria M."/>
            <person name="Nicolas M.F."/>
            <person name="Pereira M."/>
            <person name="Montes M.A."/>
            <person name="Cantao M.E."/>
            <person name="Vincentz M."/>
            <person name="Rafael M.S."/>
            <person name="Silverman N."/>
            <person name="Stoco P.H."/>
            <person name="Souza R.C."/>
            <person name="Vicentini R."/>
            <person name="Gazzinelli R.T."/>
            <person name="Neves Rde O."/>
            <person name="Silva R."/>
            <person name="Astolfi-Filho S."/>
            <person name="Maciel T.E."/>
            <person name="Urmenyi T.P."/>
            <person name="Tadei W.P."/>
            <person name="Camargo E.P."/>
            <person name="de Vasconcelos A.T."/>
        </authorList>
    </citation>
    <scope>NUCLEOTIDE SEQUENCE</scope>
</reference>
<dbReference type="GO" id="GO:1990757">
    <property type="term" value="F:ubiquitin ligase activator activity"/>
    <property type="evidence" value="ECO:0007669"/>
    <property type="project" value="TreeGrafter"/>
</dbReference>
<dbReference type="AlphaFoldDB" id="W5JAB6"/>
<keyword evidence="6" id="KW-0131">Cell cycle</keyword>
<dbReference type="PANTHER" id="PTHR19918">
    <property type="entry name" value="CELL DIVISION CYCLE 20 CDC20 FIZZY -RELATED"/>
    <property type="match status" value="1"/>
</dbReference>
<reference evidence="11" key="4">
    <citation type="submission" date="2015-06" db="UniProtKB">
        <authorList>
            <consortium name="EnsemblMetazoa"/>
        </authorList>
    </citation>
    <scope>IDENTIFICATION</scope>
</reference>
<keyword evidence="5" id="KW-0498">Mitosis</keyword>
<evidence type="ECO:0000256" key="5">
    <source>
        <dbReference type="ARBA" id="ARBA00022776"/>
    </source>
</evidence>
<dbReference type="OMA" id="PVKSHHG"/>
<dbReference type="VEuPathDB" id="VectorBase:ADAC007464"/>
<feature type="region of interest" description="Disordered" evidence="8">
    <location>
        <begin position="110"/>
        <end position="173"/>
    </location>
</feature>
<dbReference type="InterPro" id="IPR001680">
    <property type="entry name" value="WD40_rpt"/>
</dbReference>
<dbReference type="EnsemblMetazoa" id="ADAC007464-RA">
    <property type="protein sequence ID" value="ADAC007464-PA"/>
    <property type="gene ID" value="ADAC007464"/>
</dbReference>
<dbReference type="InterPro" id="IPR015943">
    <property type="entry name" value="WD40/YVTN_repeat-like_dom_sf"/>
</dbReference>
<keyword evidence="3" id="KW-0132">Cell division</keyword>
<dbReference type="InterPro" id="IPR036322">
    <property type="entry name" value="WD40_repeat_dom_sf"/>
</dbReference>
<dbReference type="Gene3D" id="2.130.10.10">
    <property type="entry name" value="YVTN repeat-like/Quinoprotein amine dehydrogenase"/>
    <property type="match status" value="1"/>
</dbReference>
<proteinExistence type="inferred from homology"/>